<geneLocation type="plasmid" evidence="6 7">
    <name>unnamed1</name>
</geneLocation>
<dbReference type="SUPFAM" id="SSF53850">
    <property type="entry name" value="Periplasmic binding protein-like II"/>
    <property type="match status" value="1"/>
</dbReference>
<proteinExistence type="inferred from homology"/>
<dbReference type="PANTHER" id="PTHR30419:SF8">
    <property type="entry name" value="NITROGEN ASSIMILATION TRANSCRIPTIONAL ACTIVATOR-RELATED"/>
    <property type="match status" value="1"/>
</dbReference>
<evidence type="ECO:0000256" key="4">
    <source>
        <dbReference type="ARBA" id="ARBA00023163"/>
    </source>
</evidence>
<dbReference type="InterPro" id="IPR000847">
    <property type="entry name" value="LysR_HTH_N"/>
</dbReference>
<dbReference type="AlphaFoldDB" id="A0A2S2CW83"/>
<dbReference type="GO" id="GO:0003677">
    <property type="term" value="F:DNA binding"/>
    <property type="evidence" value="ECO:0007669"/>
    <property type="project" value="UniProtKB-KW"/>
</dbReference>
<protein>
    <submittedName>
        <fullName evidence="6">Transcriptional regulator</fullName>
    </submittedName>
</protein>
<keyword evidence="4" id="KW-0804">Transcription</keyword>
<dbReference type="InterPro" id="IPR005119">
    <property type="entry name" value="LysR_subst-bd"/>
</dbReference>
<dbReference type="GO" id="GO:0003700">
    <property type="term" value="F:DNA-binding transcription factor activity"/>
    <property type="evidence" value="ECO:0007669"/>
    <property type="project" value="InterPro"/>
</dbReference>
<dbReference type="PROSITE" id="PS50931">
    <property type="entry name" value="HTH_LYSR"/>
    <property type="match status" value="1"/>
</dbReference>
<evidence type="ECO:0000256" key="1">
    <source>
        <dbReference type="ARBA" id="ARBA00009437"/>
    </source>
</evidence>
<dbReference type="InterPro" id="IPR050950">
    <property type="entry name" value="HTH-type_LysR_regulators"/>
</dbReference>
<gene>
    <name evidence="6" type="ORF">DEW08_22015</name>
</gene>
<dbReference type="Proteomes" id="UP000245629">
    <property type="component" value="Plasmid unnamed1"/>
</dbReference>
<evidence type="ECO:0000256" key="2">
    <source>
        <dbReference type="ARBA" id="ARBA00023015"/>
    </source>
</evidence>
<dbReference type="Pfam" id="PF03466">
    <property type="entry name" value="LysR_substrate"/>
    <property type="match status" value="1"/>
</dbReference>
<sequence length="322" mass="35788">MSTKQFPADWFLRARLKLRHMQLFLALDEHRNLHRAAASLNLSQPAASKLLCDLEDSLGVELFERHPRGIEPNWYGALMIRHARMILSELGEIGQELTALHAGHSGRVMIGTVTGPAVEYLAKAVDRLQRAHPRLRITVELENSDVLLNHVEHGRLDFALARPSKARDPSIFLYDEIGEEELSFLCRDGHPLLDLGRPVRLEDFADQLWALPPRGTLLRDRVDAMFRSAGLPAPSRVVESVSPVMLAALVAPTDTITALSRPLACLFQAPGRFAMLPFEKRFAVEPFGIVRLRGRPLSPGALTVLQEIRAAMCDADLLVGAD</sequence>
<keyword evidence="2" id="KW-0805">Transcription regulation</keyword>
<dbReference type="GO" id="GO:0005829">
    <property type="term" value="C:cytosol"/>
    <property type="evidence" value="ECO:0007669"/>
    <property type="project" value="TreeGrafter"/>
</dbReference>
<dbReference type="PANTHER" id="PTHR30419">
    <property type="entry name" value="HTH-TYPE TRANSCRIPTIONAL REGULATOR YBHD"/>
    <property type="match status" value="1"/>
</dbReference>
<name>A0A2S2CW83_9PROT</name>
<dbReference type="Pfam" id="PF00126">
    <property type="entry name" value="HTH_1"/>
    <property type="match status" value="1"/>
</dbReference>
<dbReference type="PRINTS" id="PR00039">
    <property type="entry name" value="HTHLYSR"/>
</dbReference>
<reference evidence="7" key="1">
    <citation type="submission" date="2018-05" db="EMBL/GenBank/DDBJ databases">
        <title>Azospirillum thermophila sp. nov., a novel isolated from hot spring.</title>
        <authorList>
            <person name="Zhao Z."/>
        </authorList>
    </citation>
    <scope>NUCLEOTIDE SEQUENCE [LARGE SCALE GENOMIC DNA]</scope>
    <source>
        <strain evidence="7">CFH 70021</strain>
        <plasmid evidence="7">unnamed1</plasmid>
    </source>
</reference>
<dbReference type="InterPro" id="IPR036388">
    <property type="entry name" value="WH-like_DNA-bd_sf"/>
</dbReference>
<feature type="domain" description="HTH lysR-type" evidence="5">
    <location>
        <begin position="16"/>
        <end position="73"/>
    </location>
</feature>
<dbReference type="Gene3D" id="3.40.190.10">
    <property type="entry name" value="Periplasmic binding protein-like II"/>
    <property type="match status" value="2"/>
</dbReference>
<dbReference type="InterPro" id="IPR036390">
    <property type="entry name" value="WH_DNA-bd_sf"/>
</dbReference>
<evidence type="ECO:0000313" key="7">
    <source>
        <dbReference type="Proteomes" id="UP000245629"/>
    </source>
</evidence>
<dbReference type="KEGG" id="azz:DEW08_22015"/>
<evidence type="ECO:0000259" key="5">
    <source>
        <dbReference type="PROSITE" id="PS50931"/>
    </source>
</evidence>
<dbReference type="OrthoDB" id="9806538at2"/>
<keyword evidence="3" id="KW-0238">DNA-binding</keyword>
<dbReference type="Gene3D" id="1.10.10.10">
    <property type="entry name" value="Winged helix-like DNA-binding domain superfamily/Winged helix DNA-binding domain"/>
    <property type="match status" value="1"/>
</dbReference>
<dbReference type="RefSeq" id="WP_109331372.1">
    <property type="nucleotide sequence ID" value="NZ_CP029356.1"/>
</dbReference>
<evidence type="ECO:0000313" key="6">
    <source>
        <dbReference type="EMBL" id="AWK88762.1"/>
    </source>
</evidence>
<organism evidence="6 7">
    <name type="scientific">Azospirillum thermophilum</name>
    <dbReference type="NCBI Taxonomy" id="2202148"/>
    <lineage>
        <taxon>Bacteria</taxon>
        <taxon>Pseudomonadati</taxon>
        <taxon>Pseudomonadota</taxon>
        <taxon>Alphaproteobacteria</taxon>
        <taxon>Rhodospirillales</taxon>
        <taxon>Azospirillaceae</taxon>
        <taxon>Azospirillum</taxon>
    </lineage>
</organism>
<comment type="similarity">
    <text evidence="1">Belongs to the LysR transcriptional regulatory family.</text>
</comment>
<dbReference type="SUPFAM" id="SSF46785">
    <property type="entry name" value="Winged helix' DNA-binding domain"/>
    <property type="match status" value="1"/>
</dbReference>
<keyword evidence="6" id="KW-0614">Plasmid</keyword>
<accession>A0A2S2CW83</accession>
<dbReference type="EMBL" id="CP029356">
    <property type="protein sequence ID" value="AWK88762.1"/>
    <property type="molecule type" value="Genomic_DNA"/>
</dbReference>
<evidence type="ECO:0000256" key="3">
    <source>
        <dbReference type="ARBA" id="ARBA00023125"/>
    </source>
</evidence>
<keyword evidence="7" id="KW-1185">Reference proteome</keyword>